<organism evidence="5 6">
    <name type="scientific">Calycina marina</name>
    <dbReference type="NCBI Taxonomy" id="1763456"/>
    <lineage>
        <taxon>Eukaryota</taxon>
        <taxon>Fungi</taxon>
        <taxon>Dikarya</taxon>
        <taxon>Ascomycota</taxon>
        <taxon>Pezizomycotina</taxon>
        <taxon>Leotiomycetes</taxon>
        <taxon>Helotiales</taxon>
        <taxon>Pezizellaceae</taxon>
        <taxon>Calycina</taxon>
    </lineage>
</organism>
<keyword evidence="6" id="KW-1185">Reference proteome</keyword>
<dbReference type="PANTHER" id="PTHR43712">
    <property type="entry name" value="PUTATIVE (AFU_ORTHOLOGUE AFUA_4G14580)-RELATED"/>
    <property type="match status" value="1"/>
</dbReference>
<protein>
    <submittedName>
        <fullName evidence="5">S-adenosyl-L-methionine-dependent methyltransferase</fullName>
    </submittedName>
</protein>
<dbReference type="PROSITE" id="PS51683">
    <property type="entry name" value="SAM_OMT_II"/>
    <property type="match status" value="1"/>
</dbReference>
<evidence type="ECO:0000256" key="1">
    <source>
        <dbReference type="ARBA" id="ARBA00022603"/>
    </source>
</evidence>
<dbReference type="OrthoDB" id="1606438at2759"/>
<evidence type="ECO:0000259" key="4">
    <source>
        <dbReference type="Pfam" id="PF00891"/>
    </source>
</evidence>
<evidence type="ECO:0000256" key="3">
    <source>
        <dbReference type="ARBA" id="ARBA00022691"/>
    </source>
</evidence>
<dbReference type="InterPro" id="IPR001077">
    <property type="entry name" value="COMT_C"/>
</dbReference>
<dbReference type="GO" id="GO:0008171">
    <property type="term" value="F:O-methyltransferase activity"/>
    <property type="evidence" value="ECO:0007669"/>
    <property type="project" value="InterPro"/>
</dbReference>
<name>A0A9P7Z1A8_9HELO</name>
<dbReference type="InterPro" id="IPR029063">
    <property type="entry name" value="SAM-dependent_MTases_sf"/>
</dbReference>
<dbReference type="SUPFAM" id="SSF53335">
    <property type="entry name" value="S-adenosyl-L-methionine-dependent methyltransferases"/>
    <property type="match status" value="1"/>
</dbReference>
<evidence type="ECO:0000313" key="6">
    <source>
        <dbReference type="Proteomes" id="UP000887226"/>
    </source>
</evidence>
<dbReference type="EMBL" id="MU253979">
    <property type="protein sequence ID" value="KAG9243416.1"/>
    <property type="molecule type" value="Genomic_DNA"/>
</dbReference>
<reference evidence="5" key="1">
    <citation type="journal article" date="2021" name="IMA Fungus">
        <title>Genomic characterization of three marine fungi, including Emericellopsis atlantica sp. nov. with signatures of a generalist lifestyle and marine biomass degradation.</title>
        <authorList>
            <person name="Hagestad O.C."/>
            <person name="Hou L."/>
            <person name="Andersen J.H."/>
            <person name="Hansen E.H."/>
            <person name="Altermark B."/>
            <person name="Li C."/>
            <person name="Kuhnert E."/>
            <person name="Cox R.J."/>
            <person name="Crous P.W."/>
            <person name="Spatafora J.W."/>
            <person name="Lail K."/>
            <person name="Amirebrahimi M."/>
            <person name="Lipzen A."/>
            <person name="Pangilinan J."/>
            <person name="Andreopoulos W."/>
            <person name="Hayes R.D."/>
            <person name="Ng V."/>
            <person name="Grigoriev I.V."/>
            <person name="Jackson S.A."/>
            <person name="Sutton T.D.S."/>
            <person name="Dobson A.D.W."/>
            <person name="Rama T."/>
        </authorList>
    </citation>
    <scope>NUCLEOTIDE SEQUENCE</scope>
    <source>
        <strain evidence="5">TRa3180A</strain>
    </source>
</reference>
<dbReference type="AlphaFoldDB" id="A0A9P7Z1A8"/>
<comment type="caution">
    <text evidence="5">The sequence shown here is derived from an EMBL/GenBank/DDBJ whole genome shotgun (WGS) entry which is preliminary data.</text>
</comment>
<gene>
    <name evidence="5" type="ORF">BJ878DRAFT_423652</name>
</gene>
<evidence type="ECO:0000313" key="5">
    <source>
        <dbReference type="EMBL" id="KAG9243416.1"/>
    </source>
</evidence>
<keyword evidence="2" id="KW-0808">Transferase</keyword>
<proteinExistence type="predicted"/>
<dbReference type="InterPro" id="IPR036390">
    <property type="entry name" value="WH_DNA-bd_sf"/>
</dbReference>
<dbReference type="InterPro" id="IPR036388">
    <property type="entry name" value="WH-like_DNA-bd_sf"/>
</dbReference>
<dbReference type="Proteomes" id="UP000887226">
    <property type="component" value="Unassembled WGS sequence"/>
</dbReference>
<sequence>MDKLQRTRKSFSAASWSLPLRSINQTRQTRNFGAAAVAVEKENGSLDIINQNEATSFLQTGTRSLIEEASQVKRGSSTNNLIALAATIMKETQTLQNFLQESGNEMPGLDVDAPLDFPKLPENVKKSREHIIRATKELGDLIIGPTESVRWMAWDHNDSLSLHAIYHYKIAKSFPVNSTATFAEIAEKVGLDEVNVKRFLRHAMTNRIFHEPSPGVVAHTAGSRVLAENQAMDAWVGFCVEDIWPASSQTVKAIELNPSSSEPTQAGFCVSNDTVNKEPMFATFGKDHLRAKRMGAAMASLTGGEGYEVSYMLDNYNWAPIDAKGGTLVDIGGSHGFFCVELAHRYPNMKFIVQELPETVASAPKLDEDIADRIAFQAHDFHTEQPVKGADIYFFRWILHNHSDTYALNMLRQLIPALKKGARVVINDHCLPEPGQESLWDEKIIRTMDLIMLTLLNARERSAGDFEELFREADNGFRFLGVKRPKGCRMSIVEAVWEGEDFGGEA</sequence>
<dbReference type="PANTHER" id="PTHR43712:SF16">
    <property type="entry name" value="O-METHYLTRANSFERASE ELCB"/>
    <property type="match status" value="1"/>
</dbReference>
<accession>A0A9P7Z1A8</accession>
<dbReference type="Gene3D" id="3.40.50.150">
    <property type="entry name" value="Vaccinia Virus protein VP39"/>
    <property type="match status" value="1"/>
</dbReference>
<dbReference type="Gene3D" id="1.10.10.10">
    <property type="entry name" value="Winged helix-like DNA-binding domain superfamily/Winged helix DNA-binding domain"/>
    <property type="match status" value="1"/>
</dbReference>
<dbReference type="GO" id="GO:0032259">
    <property type="term" value="P:methylation"/>
    <property type="evidence" value="ECO:0007669"/>
    <property type="project" value="UniProtKB-KW"/>
</dbReference>
<keyword evidence="1 5" id="KW-0489">Methyltransferase</keyword>
<evidence type="ECO:0000256" key="2">
    <source>
        <dbReference type="ARBA" id="ARBA00022679"/>
    </source>
</evidence>
<dbReference type="Pfam" id="PF00891">
    <property type="entry name" value="Methyltransf_2"/>
    <property type="match status" value="1"/>
</dbReference>
<keyword evidence="3" id="KW-0949">S-adenosyl-L-methionine</keyword>
<dbReference type="InterPro" id="IPR016461">
    <property type="entry name" value="COMT-like"/>
</dbReference>
<dbReference type="SUPFAM" id="SSF46785">
    <property type="entry name" value="Winged helix' DNA-binding domain"/>
    <property type="match status" value="1"/>
</dbReference>
<feature type="domain" description="O-methyltransferase C-terminal" evidence="4">
    <location>
        <begin position="326"/>
        <end position="473"/>
    </location>
</feature>